<dbReference type="InterPro" id="IPR026541">
    <property type="entry name" value="MRG_dom"/>
</dbReference>
<evidence type="ECO:0000259" key="8">
    <source>
        <dbReference type="SMART" id="SM00298"/>
    </source>
</evidence>
<keyword evidence="4" id="KW-0804">Transcription</keyword>
<protein>
    <recommendedName>
        <fullName evidence="6">Protein male-specific lethal-3</fullName>
    </recommendedName>
</protein>
<evidence type="ECO:0000256" key="1">
    <source>
        <dbReference type="ARBA" id="ARBA00004123"/>
    </source>
</evidence>
<proteinExistence type="predicted"/>
<dbReference type="SMART" id="SM00298">
    <property type="entry name" value="CHROMO"/>
    <property type="match status" value="1"/>
</dbReference>
<evidence type="ECO:0000256" key="2">
    <source>
        <dbReference type="ARBA" id="ARBA00022853"/>
    </source>
</evidence>
<dbReference type="OrthoDB" id="10044771at2759"/>
<dbReference type="InterPro" id="IPR016197">
    <property type="entry name" value="Chromo-like_dom_sf"/>
</dbReference>
<dbReference type="EMBL" id="CAKKLH010000303">
    <property type="protein sequence ID" value="CAH0110377.1"/>
    <property type="molecule type" value="Genomic_DNA"/>
</dbReference>
<organism evidence="9 10">
    <name type="scientific">Daphnia galeata</name>
    <dbReference type="NCBI Taxonomy" id="27404"/>
    <lineage>
        <taxon>Eukaryota</taxon>
        <taxon>Metazoa</taxon>
        <taxon>Ecdysozoa</taxon>
        <taxon>Arthropoda</taxon>
        <taxon>Crustacea</taxon>
        <taxon>Branchiopoda</taxon>
        <taxon>Diplostraca</taxon>
        <taxon>Cladocera</taxon>
        <taxon>Anomopoda</taxon>
        <taxon>Daphniidae</taxon>
        <taxon>Daphnia</taxon>
    </lineage>
</organism>
<comment type="caution">
    <text evidence="9">The sequence shown here is derived from an EMBL/GenBank/DDBJ whole genome shotgun (WGS) entry which is preliminary data.</text>
</comment>
<dbReference type="Pfam" id="PF22732">
    <property type="entry name" value="MSL3_chromo-like"/>
    <property type="match status" value="1"/>
</dbReference>
<dbReference type="Pfam" id="PF05712">
    <property type="entry name" value="MRG"/>
    <property type="match status" value="1"/>
</dbReference>
<dbReference type="Gene3D" id="1.10.274.30">
    <property type="entry name" value="MRG domain"/>
    <property type="match status" value="1"/>
</dbReference>
<keyword evidence="2" id="KW-0156">Chromatin regulator</keyword>
<dbReference type="Gene3D" id="2.30.30.140">
    <property type="match status" value="1"/>
</dbReference>
<feature type="region of interest" description="Disordered" evidence="7">
    <location>
        <begin position="105"/>
        <end position="153"/>
    </location>
</feature>
<comment type="subcellular location">
    <subcellularLocation>
        <location evidence="1">Nucleus</location>
    </subcellularLocation>
</comment>
<feature type="compositionally biased region" description="Low complexity" evidence="7">
    <location>
        <begin position="222"/>
        <end position="239"/>
    </location>
</feature>
<dbReference type="AlphaFoldDB" id="A0A8J2WMI4"/>
<reference evidence="9" key="1">
    <citation type="submission" date="2021-11" db="EMBL/GenBank/DDBJ databases">
        <authorList>
            <person name="Schell T."/>
        </authorList>
    </citation>
    <scope>NUCLEOTIDE SEQUENCE</scope>
    <source>
        <strain evidence="9">M5</strain>
    </source>
</reference>
<dbReference type="PANTHER" id="PTHR10880:SF15">
    <property type="entry name" value="MSL COMPLEX SUBUNIT 3"/>
    <property type="match status" value="1"/>
</dbReference>
<gene>
    <name evidence="9" type="ORF">DGAL_LOCUS13943</name>
</gene>
<dbReference type="InterPro" id="IPR053820">
    <property type="entry name" value="MSL3_chromo-like"/>
</dbReference>
<evidence type="ECO:0000256" key="5">
    <source>
        <dbReference type="ARBA" id="ARBA00023242"/>
    </source>
</evidence>
<keyword evidence="5" id="KW-0539">Nucleus</keyword>
<evidence type="ECO:0000313" key="10">
    <source>
        <dbReference type="Proteomes" id="UP000789390"/>
    </source>
</evidence>
<feature type="domain" description="Chromo" evidence="8">
    <location>
        <begin position="10"/>
        <end position="90"/>
    </location>
</feature>
<dbReference type="GO" id="GO:0006325">
    <property type="term" value="P:chromatin organization"/>
    <property type="evidence" value="ECO:0007669"/>
    <property type="project" value="UniProtKB-KW"/>
</dbReference>
<dbReference type="SUPFAM" id="SSF54160">
    <property type="entry name" value="Chromo domain-like"/>
    <property type="match status" value="1"/>
</dbReference>
<evidence type="ECO:0000256" key="7">
    <source>
        <dbReference type="SAM" id="MobiDB-lite"/>
    </source>
</evidence>
<dbReference type="GO" id="GO:0006355">
    <property type="term" value="P:regulation of DNA-templated transcription"/>
    <property type="evidence" value="ECO:0007669"/>
    <property type="project" value="InterPro"/>
</dbReference>
<dbReference type="GO" id="GO:0072487">
    <property type="term" value="C:MSL complex"/>
    <property type="evidence" value="ECO:0007669"/>
    <property type="project" value="TreeGrafter"/>
</dbReference>
<sequence>MNRTRSTKFKFSEGERVLCFEPDVTKARVLYDAKVLETQVKKDAKGKKSIEYLIHFQGWNSSWDRYVAESFILQDIQEHRLLQKELADAARTILKENRRTTKQRIGALRGADPKFRTDSESSSVEEGDSGTRSSFEEDSPECDNSSEPVDSQDAAANENTIVIFNIPDSIKQLLEEDGIKIKCRKKLLKLPCHVSVTTILDGFLRHYATTLANKNSERTRVSQRTNSTSSNTSSNAGDSATTATQLTLCKEVIDGLRVSFDFLIGSILLYAEERQQYEQIKNKSDLRKDRGHSLVIEHPIMTQDTFQWRVLPDSNNTQNFLPCTMYGVVHLCRLLVKLPEVIQKMQLTEEKRRIVTNFSELLLQYIDKHQTVVSESDYVAATKF</sequence>
<dbReference type="PROSITE" id="PS51640">
    <property type="entry name" value="MRG"/>
    <property type="match status" value="1"/>
</dbReference>
<keyword evidence="10" id="KW-1185">Reference proteome</keyword>
<dbReference type="InterPro" id="IPR000953">
    <property type="entry name" value="Chromo/chromo_shadow_dom"/>
</dbReference>
<dbReference type="Proteomes" id="UP000789390">
    <property type="component" value="Unassembled WGS sequence"/>
</dbReference>
<evidence type="ECO:0000256" key="4">
    <source>
        <dbReference type="ARBA" id="ARBA00023163"/>
    </source>
</evidence>
<dbReference type="InterPro" id="IPR008676">
    <property type="entry name" value="MRG"/>
</dbReference>
<keyword evidence="3" id="KW-0805">Transcription regulation</keyword>
<evidence type="ECO:0000256" key="3">
    <source>
        <dbReference type="ARBA" id="ARBA00023015"/>
    </source>
</evidence>
<dbReference type="PANTHER" id="PTHR10880">
    <property type="entry name" value="MORTALITY FACTOR 4-LIKE PROTEIN"/>
    <property type="match status" value="1"/>
</dbReference>
<dbReference type="GO" id="GO:0035267">
    <property type="term" value="C:NuA4 histone acetyltransferase complex"/>
    <property type="evidence" value="ECO:0007669"/>
    <property type="project" value="TreeGrafter"/>
</dbReference>
<dbReference type="FunFam" id="1.10.274.30:FF:000007">
    <property type="entry name" value="Male-specific lethal 3"/>
    <property type="match status" value="1"/>
</dbReference>
<dbReference type="FunFam" id="2.30.30.140:FF:000042">
    <property type="entry name" value="male-specific lethal 3 homolog"/>
    <property type="match status" value="1"/>
</dbReference>
<feature type="region of interest" description="Disordered" evidence="7">
    <location>
        <begin position="215"/>
        <end position="239"/>
    </location>
</feature>
<evidence type="ECO:0000256" key="6">
    <source>
        <dbReference type="ARBA" id="ARBA00069454"/>
    </source>
</evidence>
<name>A0A8J2WMI4_9CRUS</name>
<dbReference type="GO" id="GO:0005634">
    <property type="term" value="C:nucleus"/>
    <property type="evidence" value="ECO:0007669"/>
    <property type="project" value="UniProtKB-SubCell"/>
</dbReference>
<dbReference type="InterPro" id="IPR038217">
    <property type="entry name" value="MRG_C_sf"/>
</dbReference>
<accession>A0A8J2WMI4</accession>
<evidence type="ECO:0000313" key="9">
    <source>
        <dbReference type="EMBL" id="CAH0110377.1"/>
    </source>
</evidence>